<evidence type="ECO:0000259" key="2">
    <source>
        <dbReference type="Pfam" id="PF12766"/>
    </source>
</evidence>
<dbReference type="GO" id="GO:0010181">
    <property type="term" value="F:FMN binding"/>
    <property type="evidence" value="ECO:0007669"/>
    <property type="project" value="InterPro"/>
</dbReference>
<name>A0A9P4S1B2_9PEZI</name>
<keyword evidence="4" id="KW-1185">Reference proteome</keyword>
<reference evidence="3" key="1">
    <citation type="journal article" date="2020" name="Stud. Mycol.">
        <title>101 Dothideomycetes genomes: a test case for predicting lifestyles and emergence of pathogens.</title>
        <authorList>
            <person name="Haridas S."/>
            <person name="Albert R."/>
            <person name="Binder M."/>
            <person name="Bloem J."/>
            <person name="Labutti K."/>
            <person name="Salamov A."/>
            <person name="Andreopoulos B."/>
            <person name="Baker S."/>
            <person name="Barry K."/>
            <person name="Bills G."/>
            <person name="Bluhm B."/>
            <person name="Cannon C."/>
            <person name="Castanera R."/>
            <person name="Culley D."/>
            <person name="Daum C."/>
            <person name="Ezra D."/>
            <person name="Gonzalez J."/>
            <person name="Henrissat B."/>
            <person name="Kuo A."/>
            <person name="Liang C."/>
            <person name="Lipzen A."/>
            <person name="Lutzoni F."/>
            <person name="Magnuson J."/>
            <person name="Mondo S."/>
            <person name="Nolan M."/>
            <person name="Ohm R."/>
            <person name="Pangilinan J."/>
            <person name="Park H.-J."/>
            <person name="Ramirez L."/>
            <person name="Alfaro M."/>
            <person name="Sun H."/>
            <person name="Tritt A."/>
            <person name="Yoshinaga Y."/>
            <person name="Zwiers L.-H."/>
            <person name="Turgeon B."/>
            <person name="Goodwin S."/>
            <person name="Spatafora J."/>
            <person name="Crous P."/>
            <person name="Grigoriev I."/>
        </authorList>
    </citation>
    <scope>NUCLEOTIDE SEQUENCE</scope>
    <source>
        <strain evidence="3">CBS 101060</strain>
    </source>
</reference>
<dbReference type="EMBL" id="MU006119">
    <property type="protein sequence ID" value="KAF2834421.1"/>
    <property type="molecule type" value="Genomic_DNA"/>
</dbReference>
<feature type="compositionally biased region" description="Acidic residues" evidence="1">
    <location>
        <begin position="269"/>
        <end position="282"/>
    </location>
</feature>
<dbReference type="Pfam" id="PF12766">
    <property type="entry name" value="Pyridox_oxase_2"/>
    <property type="match status" value="1"/>
</dbReference>
<evidence type="ECO:0000313" key="4">
    <source>
        <dbReference type="Proteomes" id="UP000799429"/>
    </source>
</evidence>
<comment type="caution">
    <text evidence="3">The sequence shown here is derived from an EMBL/GenBank/DDBJ whole genome shotgun (WGS) entry which is preliminary data.</text>
</comment>
<dbReference type="AlphaFoldDB" id="A0A9P4S1B2"/>
<feature type="region of interest" description="Disordered" evidence="1">
    <location>
        <begin position="95"/>
        <end position="123"/>
    </location>
</feature>
<dbReference type="OrthoDB" id="5394411at2759"/>
<gene>
    <name evidence="3" type="ORF">M501DRAFT_1001186</name>
</gene>
<organism evidence="3 4">
    <name type="scientific">Patellaria atrata CBS 101060</name>
    <dbReference type="NCBI Taxonomy" id="1346257"/>
    <lineage>
        <taxon>Eukaryota</taxon>
        <taxon>Fungi</taxon>
        <taxon>Dikarya</taxon>
        <taxon>Ascomycota</taxon>
        <taxon>Pezizomycotina</taxon>
        <taxon>Dothideomycetes</taxon>
        <taxon>Dothideomycetes incertae sedis</taxon>
        <taxon>Patellariales</taxon>
        <taxon>Patellariaceae</taxon>
        <taxon>Patellaria</taxon>
    </lineage>
</organism>
<sequence length="282" mass="31766">MSTTFRALPPCPWKSTFLAHLSNLTSPEFTLATLAQTSKGSPIPYLPRARTCIFRGMWAELPANAKNKANMNPKVFESECPTFTTDVRMEKVEQLFSSSPGKDGLSQQNESAAEESSGGGGPVEAVFWISETSTQWRIKGRAWVVGPDIENEDQLQTSGVRTVKSEIGKRMRITEKGKGKEGEWSWMKELTAHFGNMSPGARGMFRQPPPGQPVSAVYDKEHQMGTTVEDLDDRLARKYFRVVIIRPEEVEATDLSDPNKARRRRYSFEEETGEWTNEELWP</sequence>
<proteinExistence type="predicted"/>
<dbReference type="PANTHER" id="PTHR28243">
    <property type="entry name" value="AGL049CP"/>
    <property type="match status" value="1"/>
</dbReference>
<dbReference type="PANTHER" id="PTHR28243:SF1">
    <property type="entry name" value="PYRIDOXAMINE 5'-PHOSPHATE OXIDASE ALR4036 FAMILY FMN-BINDING DOMAIN-CONTAINING PROTEIN"/>
    <property type="match status" value="1"/>
</dbReference>
<feature type="compositionally biased region" description="Polar residues" evidence="1">
    <location>
        <begin position="95"/>
        <end position="109"/>
    </location>
</feature>
<evidence type="ECO:0000256" key="1">
    <source>
        <dbReference type="SAM" id="MobiDB-lite"/>
    </source>
</evidence>
<dbReference type="SUPFAM" id="SSF50475">
    <property type="entry name" value="FMN-binding split barrel"/>
    <property type="match status" value="1"/>
</dbReference>
<accession>A0A9P4S1B2</accession>
<dbReference type="Proteomes" id="UP000799429">
    <property type="component" value="Unassembled WGS sequence"/>
</dbReference>
<protein>
    <recommendedName>
        <fullName evidence="2">Pyridoxamine 5'-phosphate oxidase Alr4036 family FMN-binding domain-containing protein</fullName>
    </recommendedName>
</protein>
<dbReference type="InterPro" id="IPR012349">
    <property type="entry name" value="Split_barrel_FMN-bd"/>
</dbReference>
<dbReference type="InterPro" id="IPR024624">
    <property type="entry name" value="Pyridox_Oxase_Alr4036_FMN-bd"/>
</dbReference>
<evidence type="ECO:0000313" key="3">
    <source>
        <dbReference type="EMBL" id="KAF2834421.1"/>
    </source>
</evidence>
<dbReference type="Gene3D" id="2.30.110.10">
    <property type="entry name" value="Electron Transport, Fmn-binding Protein, Chain A"/>
    <property type="match status" value="1"/>
</dbReference>
<feature type="domain" description="Pyridoxamine 5'-phosphate oxidase Alr4036 family FMN-binding" evidence="2">
    <location>
        <begin position="12"/>
        <end position="145"/>
    </location>
</feature>
<feature type="region of interest" description="Disordered" evidence="1">
    <location>
        <begin position="253"/>
        <end position="282"/>
    </location>
</feature>